<gene>
    <name evidence="3" type="ORF">M0813_16236</name>
</gene>
<name>A0ABQ8Z055_9EUKA</name>
<organism evidence="3 4">
    <name type="scientific">Anaeramoeba flamelloides</name>
    <dbReference type="NCBI Taxonomy" id="1746091"/>
    <lineage>
        <taxon>Eukaryota</taxon>
        <taxon>Metamonada</taxon>
        <taxon>Anaeramoebidae</taxon>
        <taxon>Anaeramoeba</taxon>
    </lineage>
</organism>
<keyword evidence="4" id="KW-1185">Reference proteome</keyword>
<keyword evidence="1" id="KW-0812">Transmembrane</keyword>
<evidence type="ECO:0000256" key="1">
    <source>
        <dbReference type="SAM" id="Phobius"/>
    </source>
</evidence>
<keyword evidence="2" id="KW-0732">Signal</keyword>
<evidence type="ECO:0000313" key="4">
    <source>
        <dbReference type="Proteomes" id="UP001150062"/>
    </source>
</evidence>
<keyword evidence="1" id="KW-0472">Membrane</keyword>
<feature type="transmembrane region" description="Helical" evidence="1">
    <location>
        <begin position="506"/>
        <end position="525"/>
    </location>
</feature>
<feature type="transmembrane region" description="Helical" evidence="1">
    <location>
        <begin position="662"/>
        <end position="681"/>
    </location>
</feature>
<evidence type="ECO:0000313" key="3">
    <source>
        <dbReference type="EMBL" id="KAJ6250181.1"/>
    </source>
</evidence>
<evidence type="ECO:0000256" key="2">
    <source>
        <dbReference type="SAM" id="SignalP"/>
    </source>
</evidence>
<dbReference type="EMBL" id="JAOAOG010000084">
    <property type="protein sequence ID" value="KAJ6250181.1"/>
    <property type="molecule type" value="Genomic_DNA"/>
</dbReference>
<feature type="transmembrane region" description="Helical" evidence="1">
    <location>
        <begin position="589"/>
        <end position="609"/>
    </location>
</feature>
<feature type="transmembrane region" description="Helical" evidence="1">
    <location>
        <begin position="285"/>
        <end position="308"/>
    </location>
</feature>
<feature type="chain" id="PRO_5045199744" evidence="2">
    <location>
        <begin position="20"/>
        <end position="687"/>
    </location>
</feature>
<feature type="transmembrane region" description="Helical" evidence="1">
    <location>
        <begin position="558"/>
        <end position="577"/>
    </location>
</feature>
<feature type="signal peptide" evidence="2">
    <location>
        <begin position="1"/>
        <end position="19"/>
    </location>
</feature>
<sequence>MNSVLVVLLTSILIQKMRFFLCGRRLVSIRFMIRPLDNSYGTKIAAIPQFQHAILFLETLNKKHSKFVELQRNKEDDSTSILTVESIKNIYPEQGFLVSPPIYTNRMIKCDQYLAFMRRWDKSQGQYSTHGHSCQDFAFQSIYQASGRANRIEIYHSCTRLKFGCDQIQCSDPMLAIKSRIYLPRVPEFRSIRSFLLSAFQMVMSVCIYLSFAFVSLRALKHFFNLTPQETEQMQIEDLQQQFWTLFCLSVALVYLAIPSLDFLFELSLWASKFVLYSFALLKRVSLLLHQFSNLFVMYCRAIIRLLISRSRFIQARRRLIEKSHSIWGQARVLYNQTLHDLDTYELIPRRQIKYLKNFVLPKPKKDATQPKSKSKSKSPFIAFKKIQSVIETSLLPLRQNFEQAESMLIYISNWIVFFVFSLLLFCKPSHEILLSILPFDKNCFIEKIHHIVQNSDLQRLTLIKTIIFSLFTLNGNATAQNQVPTSALENGESHISNYLYNDKCLVSNNHLSIIWGIFVFCFIFKKFIAKIFSIIVFVVLLLLFGVLWIVFSIAFFCLHLLSIASYVIYKIVLFVNKIYSPRSHSIPYFFKQFVIMSFVSLLIFVQWSSVDVNDLSFTDFLQSSLVLAFVIISWAAALFLNLLYISGIRMIGINYFTKSKILLVICPFITMFLLKKYSIAEFKKML</sequence>
<accession>A0ABQ8Z055</accession>
<feature type="transmembrane region" description="Helical" evidence="1">
    <location>
        <begin position="621"/>
        <end position="641"/>
    </location>
</feature>
<comment type="caution">
    <text evidence="3">The sequence shown here is derived from an EMBL/GenBank/DDBJ whole genome shotgun (WGS) entry which is preliminary data.</text>
</comment>
<keyword evidence="1" id="KW-1133">Transmembrane helix</keyword>
<dbReference type="Proteomes" id="UP001150062">
    <property type="component" value="Unassembled WGS sequence"/>
</dbReference>
<feature type="transmembrane region" description="Helical" evidence="1">
    <location>
        <begin position="408"/>
        <end position="426"/>
    </location>
</feature>
<feature type="transmembrane region" description="Helical" evidence="1">
    <location>
        <begin position="243"/>
        <end position="265"/>
    </location>
</feature>
<reference evidence="3" key="1">
    <citation type="submission" date="2022-08" db="EMBL/GenBank/DDBJ databases">
        <title>Novel sulfate-reducing endosymbionts in the free-living metamonad Anaeramoeba.</title>
        <authorList>
            <person name="Jerlstrom-Hultqvist J."/>
            <person name="Cepicka I."/>
            <person name="Gallot-Lavallee L."/>
            <person name="Salas-Leiva D."/>
            <person name="Curtis B.A."/>
            <person name="Zahonova K."/>
            <person name="Pipaliya S."/>
            <person name="Dacks J."/>
            <person name="Roger A.J."/>
        </authorList>
    </citation>
    <scope>NUCLEOTIDE SEQUENCE</scope>
    <source>
        <strain evidence="3">Schooner1</strain>
    </source>
</reference>
<proteinExistence type="predicted"/>
<protein>
    <submittedName>
        <fullName evidence="3">Uncharacterized protein</fullName>
    </submittedName>
</protein>
<feature type="transmembrane region" description="Helical" evidence="1">
    <location>
        <begin position="532"/>
        <end position="552"/>
    </location>
</feature>
<feature type="transmembrane region" description="Helical" evidence="1">
    <location>
        <begin position="195"/>
        <end position="217"/>
    </location>
</feature>